<dbReference type="HOGENOM" id="CLU_3219672_0_0_10"/>
<name>B7BAA0_9BACT</name>
<dbReference type="AlphaFoldDB" id="B7BAA0"/>
<dbReference type="STRING" id="537006.PRABACTJOHN_01955"/>
<dbReference type="EMBL" id="ABYH01000219">
    <property type="protein sequence ID" value="EEC96646.1"/>
    <property type="molecule type" value="Genomic_DNA"/>
</dbReference>
<sequence>MASEERDKSFQLIHLHENKFSLAGKFIFTSRKILFHAEETKLSL</sequence>
<comment type="caution">
    <text evidence="1">The sequence shown here is derived from an EMBL/GenBank/DDBJ whole genome shotgun (WGS) entry which is preliminary data.</text>
</comment>
<protein>
    <submittedName>
        <fullName evidence="1">Uncharacterized protein</fullName>
    </submittedName>
</protein>
<evidence type="ECO:0000313" key="1">
    <source>
        <dbReference type="EMBL" id="EEC96646.1"/>
    </source>
</evidence>
<reference evidence="1 2" key="1">
    <citation type="submission" date="2008-10" db="EMBL/GenBank/DDBJ databases">
        <title>Draft genome sequence of Parabacteroides johnsonii (DSM 18315).</title>
        <authorList>
            <person name="Sudarsanam P."/>
            <person name="Ley R."/>
            <person name="Guruge J."/>
            <person name="Turnbaugh P.J."/>
            <person name="Mahowald M."/>
            <person name="Liep D."/>
            <person name="Gordon J."/>
        </authorList>
    </citation>
    <scope>NUCLEOTIDE SEQUENCE [LARGE SCALE GENOMIC DNA]</scope>
    <source>
        <strain evidence="1 2">DSM 18315</strain>
    </source>
</reference>
<organism evidence="1 2">
    <name type="scientific">Parabacteroides johnsonii DSM 18315</name>
    <dbReference type="NCBI Taxonomy" id="537006"/>
    <lineage>
        <taxon>Bacteria</taxon>
        <taxon>Pseudomonadati</taxon>
        <taxon>Bacteroidota</taxon>
        <taxon>Bacteroidia</taxon>
        <taxon>Bacteroidales</taxon>
        <taxon>Tannerellaceae</taxon>
        <taxon>Parabacteroides</taxon>
    </lineage>
</organism>
<gene>
    <name evidence="1" type="ORF">PRABACTJOHN_01955</name>
</gene>
<accession>B7BAA0</accession>
<reference evidence="1 2" key="2">
    <citation type="submission" date="2008-10" db="EMBL/GenBank/DDBJ databases">
        <authorList>
            <person name="Fulton L."/>
            <person name="Clifton S."/>
            <person name="Fulton B."/>
            <person name="Xu J."/>
            <person name="Minx P."/>
            <person name="Pepin K.H."/>
            <person name="Johnson M."/>
            <person name="Bhonagiri V."/>
            <person name="Nash W.E."/>
            <person name="Mardis E.R."/>
            <person name="Wilson R.K."/>
        </authorList>
    </citation>
    <scope>NUCLEOTIDE SEQUENCE [LARGE SCALE GENOMIC DNA]</scope>
    <source>
        <strain evidence="1 2">DSM 18315</strain>
    </source>
</reference>
<dbReference type="Proteomes" id="UP000005510">
    <property type="component" value="Unassembled WGS sequence"/>
</dbReference>
<proteinExistence type="predicted"/>
<evidence type="ECO:0000313" key="2">
    <source>
        <dbReference type="Proteomes" id="UP000005510"/>
    </source>
</evidence>